<accession>A0A1E1LR60</accession>
<dbReference type="PANTHER" id="PTHR38787:SF3">
    <property type="entry name" value="REGULATORY P DOMAIN-CONTAINING PROTEIN"/>
    <property type="match status" value="1"/>
</dbReference>
<dbReference type="OrthoDB" id="2099887at2759"/>
<protein>
    <submittedName>
        <fullName evidence="2">Uncharacterized protein</fullName>
    </submittedName>
</protein>
<dbReference type="Proteomes" id="UP000178912">
    <property type="component" value="Unassembled WGS sequence"/>
</dbReference>
<evidence type="ECO:0000313" key="3">
    <source>
        <dbReference type="Proteomes" id="UP000178912"/>
    </source>
</evidence>
<dbReference type="AlphaFoldDB" id="A0A1E1LR60"/>
<dbReference type="NCBIfam" id="TIGR04312">
    <property type="entry name" value="choice_anch_B"/>
    <property type="match status" value="1"/>
</dbReference>
<reference evidence="3" key="1">
    <citation type="submission" date="2016-03" db="EMBL/GenBank/DDBJ databases">
        <authorList>
            <person name="Guldener U."/>
        </authorList>
    </citation>
    <scope>NUCLEOTIDE SEQUENCE [LARGE SCALE GENOMIC DNA]</scope>
    <source>
        <strain evidence="3">04CH-RAC-A.6.1</strain>
    </source>
</reference>
<sequence length="559" mass="60605">MRFTPSVVGVLALASGAVAVEMAVDEALAESFYDSGLAMDQMMSAKLAHWEMEEKMGIMAQGFPAWSKKVTCANGIADAMPGVPGHQFKCRNMDLYSFVPMADLGCPNAMGSGSWGWTDEKSGREFVAAGCYYGTSFLEILPTGQLVKLGFLTSYAAFGSGSRWKELRGYKNYMVIGSELNDHGVQIFDMTKLLTVDPASPVTFDGTNATTSDLTSHVQPSIFGRSHNVHVHNSLPYFVTVGMGPRLQNETNCFSGIIFWDVTDVSNPKHVGCAGEDGYVHDIQCLIYKGPDTKYVGTDVCYGYNEDSLTIYNVTDKANAKIISRTSYTGASYTHQGEVLDKEWQQYLILDDETDEVNSRGPAADKYPVTYVWDISSLEAPKQTGLYKGTTTTIDHNQYVIGDHVYQSNYGSGLRVYDISSIPSNSKGTDVCEVAYIDILPEDDNLPGGGNVTYSGTWSHYPYFKSGFVFIHTIERGAFVAKASQAFPKCQKSCSADNCLRGLRSADKLAESQAFCGEFTKTVSVNVTAVAAKAPYVAAACAGNVISRVSSACACLPTA</sequence>
<dbReference type="EMBL" id="FJUX01000158">
    <property type="protein sequence ID" value="CZT12329.1"/>
    <property type="molecule type" value="Genomic_DNA"/>
</dbReference>
<feature type="chain" id="PRO_5009447475" evidence="1">
    <location>
        <begin position="20"/>
        <end position="559"/>
    </location>
</feature>
<dbReference type="InterPro" id="IPR027589">
    <property type="entry name" value="Choice_anch_B"/>
</dbReference>
<evidence type="ECO:0000313" key="2">
    <source>
        <dbReference type="EMBL" id="CZT12329.1"/>
    </source>
</evidence>
<dbReference type="GO" id="GO:0005576">
    <property type="term" value="C:extracellular region"/>
    <property type="evidence" value="ECO:0007669"/>
    <property type="project" value="TreeGrafter"/>
</dbReference>
<dbReference type="PANTHER" id="PTHR38787">
    <property type="entry name" value="REGULATORY P DOMAIN-CONTAINING PROTEIN"/>
    <property type="match status" value="1"/>
</dbReference>
<gene>
    <name evidence="2" type="ORF">RAG0_16195</name>
</gene>
<evidence type="ECO:0000256" key="1">
    <source>
        <dbReference type="SAM" id="SignalP"/>
    </source>
</evidence>
<organism evidence="2 3">
    <name type="scientific">Rhynchosporium agropyri</name>
    <dbReference type="NCBI Taxonomy" id="914238"/>
    <lineage>
        <taxon>Eukaryota</taxon>
        <taxon>Fungi</taxon>
        <taxon>Dikarya</taxon>
        <taxon>Ascomycota</taxon>
        <taxon>Pezizomycotina</taxon>
        <taxon>Leotiomycetes</taxon>
        <taxon>Helotiales</taxon>
        <taxon>Ploettnerulaceae</taxon>
        <taxon>Rhynchosporium</taxon>
    </lineage>
</organism>
<keyword evidence="3" id="KW-1185">Reference proteome</keyword>
<keyword evidence="1" id="KW-0732">Signal</keyword>
<feature type="signal peptide" evidence="1">
    <location>
        <begin position="1"/>
        <end position="19"/>
    </location>
</feature>
<name>A0A1E1LR60_9HELO</name>
<proteinExistence type="predicted"/>